<comment type="caution">
    <text evidence="2">The sequence shown here is derived from an EMBL/GenBank/DDBJ whole genome shotgun (WGS) entry which is preliminary data.</text>
</comment>
<organism evidence="2 3">
    <name type="scientific">Ideonella livida</name>
    <dbReference type="NCBI Taxonomy" id="2707176"/>
    <lineage>
        <taxon>Bacteria</taxon>
        <taxon>Pseudomonadati</taxon>
        <taxon>Pseudomonadota</taxon>
        <taxon>Betaproteobacteria</taxon>
        <taxon>Burkholderiales</taxon>
        <taxon>Sphaerotilaceae</taxon>
        <taxon>Ideonella</taxon>
    </lineage>
</organism>
<gene>
    <name evidence="2" type="ORF">G3A44_22725</name>
</gene>
<feature type="signal peptide" evidence="1">
    <location>
        <begin position="1"/>
        <end position="35"/>
    </location>
</feature>
<dbReference type="Gene3D" id="3.40.190.10">
    <property type="entry name" value="Periplasmic binding protein-like II"/>
    <property type="match status" value="1"/>
</dbReference>
<name>A0A7C9PKZ0_9BURK</name>
<dbReference type="Proteomes" id="UP000484255">
    <property type="component" value="Unassembled WGS sequence"/>
</dbReference>
<dbReference type="EMBL" id="JAAGOH010000059">
    <property type="protein sequence ID" value="NDY94010.1"/>
    <property type="molecule type" value="Genomic_DNA"/>
</dbReference>
<sequence>MRPLLTDATCHRRAALLGLLVAGLGTALPPATARAEEPNPVVIAHRGVPVQQLDGDGVTRLFLKQSTQWPDGRPAEPVDLREGHALRAAFYARVAGRTPAQVRAYWARQSFTGMALPPRQLTTPEEVERYVASTPGAVGYVARRPVSPQVKVIHDSAE</sequence>
<proteinExistence type="predicted"/>
<protein>
    <submittedName>
        <fullName evidence="2">Phosphate ABC transporter substrate-binding protein</fullName>
    </submittedName>
</protein>
<evidence type="ECO:0000256" key="1">
    <source>
        <dbReference type="SAM" id="SignalP"/>
    </source>
</evidence>
<evidence type="ECO:0000313" key="2">
    <source>
        <dbReference type="EMBL" id="NDY94010.1"/>
    </source>
</evidence>
<dbReference type="RefSeq" id="WP_163460031.1">
    <property type="nucleotide sequence ID" value="NZ_JAAGOH010000059.1"/>
</dbReference>
<dbReference type="AlphaFoldDB" id="A0A7C9PKZ0"/>
<reference evidence="2 3" key="1">
    <citation type="submission" date="2020-02" db="EMBL/GenBank/DDBJ databases">
        <title>Ideonella bacterium strain TBM-1.</title>
        <authorList>
            <person name="Chen W.-M."/>
        </authorList>
    </citation>
    <scope>NUCLEOTIDE SEQUENCE [LARGE SCALE GENOMIC DNA]</scope>
    <source>
        <strain evidence="2 3">TBM-1</strain>
    </source>
</reference>
<dbReference type="SUPFAM" id="SSF53850">
    <property type="entry name" value="Periplasmic binding protein-like II"/>
    <property type="match status" value="1"/>
</dbReference>
<keyword evidence="1" id="KW-0732">Signal</keyword>
<evidence type="ECO:0000313" key="3">
    <source>
        <dbReference type="Proteomes" id="UP000484255"/>
    </source>
</evidence>
<feature type="chain" id="PRO_5028997166" evidence="1">
    <location>
        <begin position="36"/>
        <end position="158"/>
    </location>
</feature>
<keyword evidence="3" id="KW-1185">Reference proteome</keyword>
<accession>A0A7C9PKZ0</accession>